<evidence type="ECO:0000256" key="11">
    <source>
        <dbReference type="ARBA" id="ARBA00022918"/>
    </source>
</evidence>
<dbReference type="EMBL" id="BKCJ010011210">
    <property type="protein sequence ID" value="GEU95046.1"/>
    <property type="molecule type" value="Genomic_DNA"/>
</dbReference>
<dbReference type="Pfam" id="PF25597">
    <property type="entry name" value="SH3_retrovirus"/>
    <property type="match status" value="1"/>
</dbReference>
<evidence type="ECO:0000313" key="17">
    <source>
        <dbReference type="EMBL" id="GEU95046.1"/>
    </source>
</evidence>
<comment type="function">
    <text evidence="1">The aspartyl protease (PR) mediates the proteolytic cleavages of the Gag and Gag-Pol polyproteins after assembly of the VLP.</text>
</comment>
<feature type="coiled-coil region" evidence="14">
    <location>
        <begin position="135"/>
        <end position="169"/>
    </location>
</feature>
<dbReference type="InterPro" id="IPR054722">
    <property type="entry name" value="PolX-like_BBD"/>
</dbReference>
<dbReference type="GO" id="GO:0015074">
    <property type="term" value="P:DNA integration"/>
    <property type="evidence" value="ECO:0007669"/>
    <property type="project" value="UniProtKB-KW"/>
</dbReference>
<evidence type="ECO:0000256" key="6">
    <source>
        <dbReference type="ARBA" id="ARBA00022759"/>
    </source>
</evidence>
<dbReference type="PANTHER" id="PTHR42648:SF11">
    <property type="entry name" value="TRANSPOSON TY4-P GAG-POL POLYPROTEIN"/>
    <property type="match status" value="1"/>
</dbReference>
<evidence type="ECO:0000256" key="5">
    <source>
        <dbReference type="ARBA" id="ARBA00022741"/>
    </source>
</evidence>
<dbReference type="GO" id="GO:0003964">
    <property type="term" value="F:RNA-directed DNA polymerase activity"/>
    <property type="evidence" value="ECO:0007669"/>
    <property type="project" value="UniProtKB-KW"/>
</dbReference>
<keyword evidence="7" id="KW-0378">Hydrolase</keyword>
<dbReference type="InterPro" id="IPR039537">
    <property type="entry name" value="Retrotran_Ty1/copia-like"/>
</dbReference>
<keyword evidence="11" id="KW-0695">RNA-directed DNA polymerase</keyword>
<gene>
    <name evidence="17" type="ORF">Tci_067024</name>
</gene>
<dbReference type="GO" id="GO:0008233">
    <property type="term" value="F:peptidase activity"/>
    <property type="evidence" value="ECO:0007669"/>
    <property type="project" value="UniProtKB-KW"/>
</dbReference>
<keyword evidence="12" id="KW-0239">DNA-directed DNA polymerase</keyword>
<dbReference type="GO" id="GO:0005524">
    <property type="term" value="F:ATP binding"/>
    <property type="evidence" value="ECO:0007669"/>
    <property type="project" value="UniProtKB-KW"/>
</dbReference>
<evidence type="ECO:0000256" key="7">
    <source>
        <dbReference type="ARBA" id="ARBA00022801"/>
    </source>
</evidence>
<evidence type="ECO:0000256" key="4">
    <source>
        <dbReference type="ARBA" id="ARBA00022723"/>
    </source>
</evidence>
<accession>A0A699GL96</accession>
<dbReference type="PANTHER" id="PTHR42648">
    <property type="entry name" value="TRANSPOSASE, PUTATIVE-RELATED"/>
    <property type="match status" value="1"/>
</dbReference>
<evidence type="ECO:0000256" key="1">
    <source>
        <dbReference type="ARBA" id="ARBA00002180"/>
    </source>
</evidence>
<name>A0A699GL96_TANCI</name>
<keyword evidence="8" id="KW-0067">ATP-binding</keyword>
<keyword evidence="4" id="KW-0479">Metal-binding</keyword>
<dbReference type="GO" id="GO:0004519">
    <property type="term" value="F:endonuclease activity"/>
    <property type="evidence" value="ECO:0007669"/>
    <property type="project" value="UniProtKB-KW"/>
</dbReference>
<evidence type="ECO:0000256" key="14">
    <source>
        <dbReference type="SAM" id="Coils"/>
    </source>
</evidence>
<keyword evidence="10" id="KW-0229">DNA integration</keyword>
<evidence type="ECO:0000256" key="8">
    <source>
        <dbReference type="ARBA" id="ARBA00022840"/>
    </source>
</evidence>
<dbReference type="AlphaFoldDB" id="A0A699GL96"/>
<keyword evidence="13" id="KW-0233">DNA recombination</keyword>
<keyword evidence="14" id="KW-0175">Coiled coil</keyword>
<dbReference type="Pfam" id="PF22936">
    <property type="entry name" value="Pol_BBD"/>
    <property type="match status" value="1"/>
</dbReference>
<evidence type="ECO:0000259" key="15">
    <source>
        <dbReference type="Pfam" id="PF22936"/>
    </source>
</evidence>
<comment type="caution">
    <text evidence="17">The sequence shown here is derived from an EMBL/GenBank/DDBJ whole genome shotgun (WGS) entry which is preliminary data.</text>
</comment>
<evidence type="ECO:0000256" key="2">
    <source>
        <dbReference type="ARBA" id="ARBA00022670"/>
    </source>
</evidence>
<evidence type="ECO:0000256" key="10">
    <source>
        <dbReference type="ARBA" id="ARBA00022908"/>
    </source>
</evidence>
<dbReference type="GO" id="GO:0003887">
    <property type="term" value="F:DNA-directed DNA polymerase activity"/>
    <property type="evidence" value="ECO:0007669"/>
    <property type="project" value="UniProtKB-KW"/>
</dbReference>
<keyword evidence="3" id="KW-0540">Nuclease</keyword>
<evidence type="ECO:0000259" key="16">
    <source>
        <dbReference type="Pfam" id="PF25597"/>
    </source>
</evidence>
<sequence length="814" mass="93082">MLNVGIKGLHGVTAAQLVLLVLQKIISQPAVLGVFISQEDLNLKFLRSLPFEWNTHVVVWRNKSDLDLMSIDDIYTNFKIVKQEQYDDLRVEFNKSEFNLVTYKRGLASVEEQLVFYKKNKVLFCDQITVLKRDLSHRDSEINELKIKLEKLKKEKESTQLKLENFDQASKSLDKLIGSQITNNSKKGLGYESYHAVQPPPTGLFLPPKIDLSYSGLEEFQQPEFQSNGPKSCETEPKVSDNKDCSVESSVVVEKKTIIPTDAKMEFVKAKQQEKPVRKPVKYAEMYRSQGPRGNQRNWNNLKSQQLGSNFSMYNKASFVCRSFEHVQANCNYHQRERMVSRNNYSMVNHNNSTRKTYPNAHRNNAPRAVLMKTGLRPLNTARPVNTAHPKTIVNCARPMLHFYKSAQSTVKWPYQQRTSFTNKSFRQTVNTARPRPVNTARPRPINTVRLRSVNTARLNSAIVNAIRGHPEQVQEDQGYTDSGCSRHMTGNMSYLSDFKEFNRGYVSFRGGANGGKINGKGTIYTGNIDFEDVYFVKELKFNLFSVSQMRNGTLIEANKTMLADSKLPTTFWAKEINTACYVQNMALVVKPHNKTPYELFRDRTPALSFMKPFGCHVTILNTLDHIGKFDGKEDEGYFVGYSMNSKAFRVYNTRTRRVEENLHIEFLENKPIVVGARPRWLFDINMLTESMNYVPVIAGTNSNDFVGGASKQGRIAEINVNKDLSLINETTQDQERMNDEDLFRVDDLDSDEVIADVIVGENVEQDATVVESVKEEEQRIAKQKEEEANIVIIVKWDNTQAMMDADYELAIKL</sequence>
<organism evidence="17">
    <name type="scientific">Tanacetum cinerariifolium</name>
    <name type="common">Dalmatian daisy</name>
    <name type="synonym">Chrysanthemum cinerariifolium</name>
    <dbReference type="NCBI Taxonomy" id="118510"/>
    <lineage>
        <taxon>Eukaryota</taxon>
        <taxon>Viridiplantae</taxon>
        <taxon>Streptophyta</taxon>
        <taxon>Embryophyta</taxon>
        <taxon>Tracheophyta</taxon>
        <taxon>Spermatophyta</taxon>
        <taxon>Magnoliopsida</taxon>
        <taxon>eudicotyledons</taxon>
        <taxon>Gunneridae</taxon>
        <taxon>Pentapetalae</taxon>
        <taxon>asterids</taxon>
        <taxon>campanulids</taxon>
        <taxon>Asterales</taxon>
        <taxon>Asteraceae</taxon>
        <taxon>Asteroideae</taxon>
        <taxon>Anthemideae</taxon>
        <taxon>Anthemidinae</taxon>
        <taxon>Tanacetum</taxon>
    </lineage>
</organism>
<keyword evidence="12" id="KW-0548">Nucleotidyltransferase</keyword>
<keyword evidence="6" id="KW-0255">Endonuclease</keyword>
<dbReference type="GO" id="GO:0046872">
    <property type="term" value="F:metal ion binding"/>
    <property type="evidence" value="ECO:0007669"/>
    <property type="project" value="UniProtKB-KW"/>
</dbReference>
<reference evidence="17" key="1">
    <citation type="journal article" date="2019" name="Sci. Rep.">
        <title>Draft genome of Tanacetum cinerariifolium, the natural source of mosquito coil.</title>
        <authorList>
            <person name="Yamashiro T."/>
            <person name="Shiraishi A."/>
            <person name="Satake H."/>
            <person name="Nakayama K."/>
        </authorList>
    </citation>
    <scope>NUCLEOTIDE SEQUENCE</scope>
</reference>
<evidence type="ECO:0000256" key="12">
    <source>
        <dbReference type="ARBA" id="ARBA00022932"/>
    </source>
</evidence>
<feature type="domain" description="Retroviral polymerase SH3-like" evidence="16">
    <location>
        <begin position="616"/>
        <end position="671"/>
    </location>
</feature>
<keyword evidence="9" id="KW-0460">Magnesium</keyword>
<dbReference type="InterPro" id="IPR057670">
    <property type="entry name" value="SH3_retrovirus"/>
</dbReference>
<feature type="domain" description="Retrovirus-related Pol polyprotein from transposon TNT 1-94-like beta-barrel" evidence="15">
    <location>
        <begin position="480"/>
        <end position="552"/>
    </location>
</feature>
<dbReference type="GO" id="GO:0006508">
    <property type="term" value="P:proteolysis"/>
    <property type="evidence" value="ECO:0007669"/>
    <property type="project" value="UniProtKB-KW"/>
</dbReference>
<protein>
    <submittedName>
        <fullName evidence="17">Ribonuclease H-like domain-containing protein</fullName>
    </submittedName>
</protein>
<keyword evidence="12" id="KW-0808">Transferase</keyword>
<evidence type="ECO:0000256" key="3">
    <source>
        <dbReference type="ARBA" id="ARBA00022722"/>
    </source>
</evidence>
<keyword evidence="2" id="KW-0645">Protease</keyword>
<proteinExistence type="predicted"/>
<dbReference type="GO" id="GO:0006310">
    <property type="term" value="P:DNA recombination"/>
    <property type="evidence" value="ECO:0007669"/>
    <property type="project" value="UniProtKB-KW"/>
</dbReference>
<evidence type="ECO:0000256" key="13">
    <source>
        <dbReference type="ARBA" id="ARBA00023172"/>
    </source>
</evidence>
<keyword evidence="5" id="KW-0547">Nucleotide-binding</keyword>
<evidence type="ECO:0000256" key="9">
    <source>
        <dbReference type="ARBA" id="ARBA00022842"/>
    </source>
</evidence>